<dbReference type="Pfam" id="PF02627">
    <property type="entry name" value="CMD"/>
    <property type="match status" value="2"/>
</dbReference>
<evidence type="ECO:0000259" key="1">
    <source>
        <dbReference type="Pfam" id="PF02627"/>
    </source>
</evidence>
<dbReference type="OrthoDB" id="9801400at2"/>
<reference evidence="2 3" key="1">
    <citation type="journal article" date="2017" name="Syst. Appl. Microbiol.">
        <title>Pseudomonas caspiana sp. nov., a citrus pathogen in the Pseudomonas syringae phylogenetic group.</title>
        <authorList>
            <person name="Busquets A."/>
            <person name="Gomila M."/>
            <person name="Beiki F."/>
            <person name="Mulet M."/>
            <person name="Rahimian H."/>
            <person name="Garcia-Valdes E."/>
            <person name="Lalucat J."/>
        </authorList>
    </citation>
    <scope>NUCLEOTIDE SEQUENCE [LARGE SCALE GENOMIC DNA]</scope>
    <source>
        <strain evidence="2 3">FBF102</strain>
    </source>
</reference>
<dbReference type="GO" id="GO:0051920">
    <property type="term" value="F:peroxiredoxin activity"/>
    <property type="evidence" value="ECO:0007669"/>
    <property type="project" value="InterPro"/>
</dbReference>
<comment type="caution">
    <text evidence="2">The sequence shown here is derived from an EMBL/GenBank/DDBJ whole genome shotgun (WGS) entry which is preliminary data.</text>
</comment>
<protein>
    <submittedName>
        <fullName evidence="2">4-carboxymuconolactone decarboxylase</fullName>
    </submittedName>
</protein>
<keyword evidence="3" id="KW-1185">Reference proteome</keyword>
<dbReference type="InterPro" id="IPR029032">
    <property type="entry name" value="AhpD-like"/>
</dbReference>
<dbReference type="PANTHER" id="PTHR33570">
    <property type="entry name" value="4-CARBOXYMUCONOLACTONE DECARBOXYLASE FAMILY PROTEIN"/>
    <property type="match status" value="1"/>
</dbReference>
<proteinExistence type="predicted"/>
<organism evidence="2 3">
    <name type="scientific">Pseudomonas caspiana</name>
    <dbReference type="NCBI Taxonomy" id="1451454"/>
    <lineage>
        <taxon>Bacteria</taxon>
        <taxon>Pseudomonadati</taxon>
        <taxon>Pseudomonadota</taxon>
        <taxon>Gammaproteobacteria</taxon>
        <taxon>Pseudomonadales</taxon>
        <taxon>Pseudomonadaceae</taxon>
        <taxon>Pseudomonas</taxon>
    </lineage>
</organism>
<feature type="domain" description="Carboxymuconolactone decarboxylase-like" evidence="1">
    <location>
        <begin position="166"/>
        <end position="250"/>
    </location>
</feature>
<dbReference type="EMBL" id="LOHF01000021">
    <property type="protein sequence ID" value="OUM71956.1"/>
    <property type="molecule type" value="Genomic_DNA"/>
</dbReference>
<dbReference type="PANTHER" id="PTHR33570:SF9">
    <property type="entry name" value="BLL4600 PROTEIN"/>
    <property type="match status" value="1"/>
</dbReference>
<evidence type="ECO:0000313" key="2">
    <source>
        <dbReference type="EMBL" id="OUM71956.1"/>
    </source>
</evidence>
<evidence type="ECO:0000313" key="3">
    <source>
        <dbReference type="Proteomes" id="UP000195440"/>
    </source>
</evidence>
<accession>A0A1Y3NWK6</accession>
<dbReference type="InterPro" id="IPR003779">
    <property type="entry name" value="CMD-like"/>
</dbReference>
<gene>
    <name evidence="2" type="ORF">AUC60_20875</name>
</gene>
<dbReference type="Proteomes" id="UP000195440">
    <property type="component" value="Unassembled WGS sequence"/>
</dbReference>
<feature type="domain" description="Carboxymuconolactone decarboxylase-like" evidence="1">
    <location>
        <begin position="39"/>
        <end position="122"/>
    </location>
</feature>
<dbReference type="RefSeq" id="WP_087272223.1">
    <property type="nucleotide sequence ID" value="NZ_JBJGBV010000020.1"/>
</dbReference>
<dbReference type="Gene3D" id="1.20.1290.10">
    <property type="entry name" value="AhpD-like"/>
    <property type="match status" value="1"/>
</dbReference>
<name>A0A1Y3NWK6_9PSED</name>
<sequence>MKLIATAFATLFFAAASDGSESKAKPDPKPSPDVLEVTPQLYQYTTELLFGEVWKRKELSPRDRSLITLSALVAAGQTAQMTSHVKLGLDNGLKASEISALITHLAFYSGWPNAMSAVGVAKKVFDERGIPAEQIVPPATAPLTLEPAAEARRKAAVAAATGDVAPELGRFTDDVLFADVWRQTSLTARDRSLVTVAALITQGQAAQLPFHLNRAMDNGLTREQAAEVVTHLAFYTGWPKAMSAVPVLKEVFAGRGTQG</sequence>
<dbReference type="AlphaFoldDB" id="A0A1Y3NWK6"/>
<dbReference type="SUPFAM" id="SSF69118">
    <property type="entry name" value="AhpD-like"/>
    <property type="match status" value="1"/>
</dbReference>
<dbReference type="InterPro" id="IPR052512">
    <property type="entry name" value="4CMD/NDH-1_regulator"/>
</dbReference>